<dbReference type="PANTHER" id="PTHR21212:SF0">
    <property type="entry name" value="SEIPIN"/>
    <property type="match status" value="1"/>
</dbReference>
<keyword evidence="6" id="KW-0443">Lipid metabolism</keyword>
<evidence type="ECO:0000256" key="7">
    <source>
        <dbReference type="ARBA" id="ARBA00023136"/>
    </source>
</evidence>
<gene>
    <name evidence="10" type="ORF">OFUS_LOCUS16775</name>
</gene>
<feature type="region of interest" description="Disordered" evidence="8">
    <location>
        <begin position="377"/>
        <end position="400"/>
    </location>
</feature>
<organism evidence="10 11">
    <name type="scientific">Owenia fusiformis</name>
    <name type="common">Polychaete worm</name>
    <dbReference type="NCBI Taxonomy" id="6347"/>
    <lineage>
        <taxon>Eukaryota</taxon>
        <taxon>Metazoa</taxon>
        <taxon>Spiralia</taxon>
        <taxon>Lophotrochozoa</taxon>
        <taxon>Annelida</taxon>
        <taxon>Polychaeta</taxon>
        <taxon>Sedentaria</taxon>
        <taxon>Canalipalpata</taxon>
        <taxon>Sabellida</taxon>
        <taxon>Oweniida</taxon>
        <taxon>Oweniidae</taxon>
        <taxon>Owenia</taxon>
    </lineage>
</organism>
<keyword evidence="7 9" id="KW-0472">Membrane</keyword>
<feature type="transmembrane region" description="Helical" evidence="9">
    <location>
        <begin position="163"/>
        <end position="182"/>
    </location>
</feature>
<keyword evidence="4" id="KW-0256">Endoplasmic reticulum</keyword>
<dbReference type="AlphaFoldDB" id="A0A8S4PDG9"/>
<feature type="transmembrane region" description="Helical" evidence="9">
    <location>
        <begin position="237"/>
        <end position="264"/>
    </location>
</feature>
<evidence type="ECO:0000256" key="4">
    <source>
        <dbReference type="ARBA" id="ARBA00022824"/>
    </source>
</evidence>
<name>A0A8S4PDG9_OWEFU</name>
<comment type="subcellular location">
    <subcellularLocation>
        <location evidence="1">Endoplasmic reticulum membrane</location>
        <topology evidence="1">Multi-pass membrane protein</topology>
    </subcellularLocation>
</comment>
<dbReference type="GO" id="GO:0140042">
    <property type="term" value="P:lipid droplet formation"/>
    <property type="evidence" value="ECO:0007669"/>
    <property type="project" value="UniProtKB-ARBA"/>
</dbReference>
<protein>
    <recommendedName>
        <fullName evidence="2">Seipin</fullName>
    </recommendedName>
</protein>
<evidence type="ECO:0000256" key="3">
    <source>
        <dbReference type="ARBA" id="ARBA00022692"/>
    </source>
</evidence>
<feature type="compositionally biased region" description="Basic and acidic residues" evidence="8">
    <location>
        <begin position="300"/>
        <end position="309"/>
    </location>
</feature>
<feature type="region of interest" description="Disordered" evidence="8">
    <location>
        <begin position="300"/>
        <end position="365"/>
    </location>
</feature>
<dbReference type="OrthoDB" id="3990054at2759"/>
<reference evidence="10" key="1">
    <citation type="submission" date="2022-03" db="EMBL/GenBank/DDBJ databases">
        <authorList>
            <person name="Martin C."/>
        </authorList>
    </citation>
    <scope>NUCLEOTIDE SEQUENCE</scope>
</reference>
<dbReference type="PANTHER" id="PTHR21212">
    <property type="entry name" value="BERNARDINELLI-SEIP CONGENITAL LIPODYSTROPHY 2 HOMOLOG BSCL2 PROTEIN"/>
    <property type="match status" value="1"/>
</dbReference>
<dbReference type="GO" id="GO:0006629">
    <property type="term" value="P:lipid metabolic process"/>
    <property type="evidence" value="ECO:0007669"/>
    <property type="project" value="UniProtKB-KW"/>
</dbReference>
<feature type="transmembrane region" description="Helical" evidence="9">
    <location>
        <begin position="38"/>
        <end position="66"/>
    </location>
</feature>
<dbReference type="CDD" id="cd23995">
    <property type="entry name" value="Seipin_BSCL2_like"/>
    <property type="match status" value="1"/>
</dbReference>
<comment type="caution">
    <text evidence="10">The sequence shown here is derived from an EMBL/GenBank/DDBJ whole genome shotgun (WGS) entry which is preliminary data.</text>
</comment>
<dbReference type="InterPro" id="IPR009617">
    <property type="entry name" value="Seipin"/>
</dbReference>
<accession>A0A8S4PDG9</accession>
<evidence type="ECO:0000256" key="1">
    <source>
        <dbReference type="ARBA" id="ARBA00004477"/>
    </source>
</evidence>
<dbReference type="Proteomes" id="UP000749559">
    <property type="component" value="Unassembled WGS sequence"/>
</dbReference>
<keyword evidence="5 9" id="KW-1133">Transmembrane helix</keyword>
<sequence length="400" mass="46037">MASASNGVMLLSKKLWNSTIEWAQDSTVRWANVLKQTLYRVLVSVSILTVLLWISVFIYGAFYFAYMPSVSHVKPVHFRFSSDCERGHAVCSFPSSNISLVKPNQDQLLMRGQQYKIFLDIEMPESPANRDLGMFMVEIQFYTKYGVEVQRSSRSAILQYRSTLLNIIYTLVYSPLLLLGYVGQKQALHVELIENYVEDPYRPALGAYIEVQSKHIEVYSSRLSIHAHFSGIRYLLFYYPVASAFFGILTNMLFLAIISLLSWYRFIWTNGEHHEEIEQGDEKQWEKDQQGKREKYKYVRKDKRDKQKDSLNSIEDEASEIEDNLRAPVPPTPTSDPFSIIEASSHPPVRTLGTVPDEDNSSNSSIELVSEKDLHENVDISLLGPPKQSPTIRRRLKEEM</sequence>
<proteinExistence type="predicted"/>
<evidence type="ECO:0000313" key="11">
    <source>
        <dbReference type="Proteomes" id="UP000749559"/>
    </source>
</evidence>
<evidence type="ECO:0000256" key="5">
    <source>
        <dbReference type="ARBA" id="ARBA00022989"/>
    </source>
</evidence>
<dbReference type="GO" id="GO:0005789">
    <property type="term" value="C:endoplasmic reticulum membrane"/>
    <property type="evidence" value="ECO:0007669"/>
    <property type="project" value="UniProtKB-SubCell"/>
</dbReference>
<keyword evidence="3 9" id="KW-0812">Transmembrane</keyword>
<evidence type="ECO:0000256" key="6">
    <source>
        <dbReference type="ARBA" id="ARBA00023098"/>
    </source>
</evidence>
<dbReference type="EMBL" id="CAIIXF020000008">
    <property type="protein sequence ID" value="CAH1791721.1"/>
    <property type="molecule type" value="Genomic_DNA"/>
</dbReference>
<evidence type="ECO:0000256" key="8">
    <source>
        <dbReference type="SAM" id="MobiDB-lite"/>
    </source>
</evidence>
<keyword evidence="11" id="KW-1185">Reference proteome</keyword>
<evidence type="ECO:0000256" key="9">
    <source>
        <dbReference type="SAM" id="Phobius"/>
    </source>
</evidence>
<dbReference type="Pfam" id="PF06775">
    <property type="entry name" value="Seipin"/>
    <property type="match status" value="1"/>
</dbReference>
<evidence type="ECO:0000313" key="10">
    <source>
        <dbReference type="EMBL" id="CAH1791721.1"/>
    </source>
</evidence>
<evidence type="ECO:0000256" key="2">
    <source>
        <dbReference type="ARBA" id="ARBA00022064"/>
    </source>
</evidence>